<sequence>ARRDRLEREFGWRVLPARKGAVLGRSLELELAFGELLGMAPKTRVRAW</sequence>
<dbReference type="AlphaFoldDB" id="A0A316ADX2"/>
<feature type="non-terminal residue" evidence="1">
    <location>
        <position position="1"/>
    </location>
</feature>
<proteinExistence type="predicted"/>
<gene>
    <name evidence="1" type="ORF">BXY45_1331</name>
</gene>
<organism evidence="1 2">
    <name type="scientific">Quadrisphaera granulorum</name>
    <dbReference type="NCBI Taxonomy" id="317664"/>
    <lineage>
        <taxon>Bacteria</taxon>
        <taxon>Bacillati</taxon>
        <taxon>Actinomycetota</taxon>
        <taxon>Actinomycetes</taxon>
        <taxon>Kineosporiales</taxon>
        <taxon>Kineosporiaceae</taxon>
        <taxon>Quadrisphaera</taxon>
    </lineage>
</organism>
<protein>
    <submittedName>
        <fullName evidence="1">Uncharacterized protein</fullName>
    </submittedName>
</protein>
<dbReference type="EMBL" id="QGDQ01000033">
    <property type="protein sequence ID" value="PWJ47977.1"/>
    <property type="molecule type" value="Genomic_DNA"/>
</dbReference>
<evidence type="ECO:0000313" key="1">
    <source>
        <dbReference type="EMBL" id="PWJ47977.1"/>
    </source>
</evidence>
<dbReference type="Proteomes" id="UP000245469">
    <property type="component" value="Unassembled WGS sequence"/>
</dbReference>
<name>A0A316ADX2_9ACTN</name>
<keyword evidence="2" id="KW-1185">Reference proteome</keyword>
<accession>A0A316ADX2</accession>
<reference evidence="1 2" key="1">
    <citation type="submission" date="2018-03" db="EMBL/GenBank/DDBJ databases">
        <title>Genomic Encyclopedia of Archaeal and Bacterial Type Strains, Phase II (KMG-II): from individual species to whole genera.</title>
        <authorList>
            <person name="Goeker M."/>
        </authorList>
    </citation>
    <scope>NUCLEOTIDE SEQUENCE [LARGE SCALE GENOMIC DNA]</scope>
    <source>
        <strain evidence="1 2">DSM 44889</strain>
    </source>
</reference>
<comment type="caution">
    <text evidence="1">The sequence shown here is derived from an EMBL/GenBank/DDBJ whole genome shotgun (WGS) entry which is preliminary data.</text>
</comment>
<evidence type="ECO:0000313" key="2">
    <source>
        <dbReference type="Proteomes" id="UP000245469"/>
    </source>
</evidence>